<accession>A0A814Y0C2</accession>
<protein>
    <submittedName>
        <fullName evidence="1">Uncharacterized protein</fullName>
    </submittedName>
</protein>
<name>A0A814Y0C2_9BILA</name>
<evidence type="ECO:0000313" key="1">
    <source>
        <dbReference type="EMBL" id="CAF1223028.1"/>
    </source>
</evidence>
<evidence type="ECO:0000313" key="2">
    <source>
        <dbReference type="EMBL" id="CAF3986295.1"/>
    </source>
</evidence>
<dbReference type="Proteomes" id="UP000681722">
    <property type="component" value="Unassembled WGS sequence"/>
</dbReference>
<dbReference type="EMBL" id="CAJNOQ010009373">
    <property type="protein sequence ID" value="CAF1223028.1"/>
    <property type="molecule type" value="Genomic_DNA"/>
</dbReference>
<evidence type="ECO:0000313" key="3">
    <source>
        <dbReference type="Proteomes" id="UP000663829"/>
    </source>
</evidence>
<dbReference type="Proteomes" id="UP000663829">
    <property type="component" value="Unassembled WGS sequence"/>
</dbReference>
<comment type="caution">
    <text evidence="1">The sequence shown here is derived from an EMBL/GenBank/DDBJ whole genome shotgun (WGS) entry which is preliminary data.</text>
</comment>
<reference evidence="1" key="1">
    <citation type="submission" date="2021-02" db="EMBL/GenBank/DDBJ databases">
        <authorList>
            <person name="Nowell W R."/>
        </authorList>
    </citation>
    <scope>NUCLEOTIDE SEQUENCE</scope>
</reference>
<sequence length="171" mass="19733">MRTPTPTFISCDPRLSVKEIYQWELEWYLNIDKLQNRICATLADTEHLTKAVQTVQRTIQLNENGFTAENKTASTNDDLFSRMYYRQLCTKGSGETHIHFEAYQLIESLVGLLRDPLTIYEWSNDSIKLIPKSVYVTSNVSVQSKRHVLLIPVAPYVVFDETNNNDDQLSN</sequence>
<keyword evidence="3" id="KW-1185">Reference proteome</keyword>
<dbReference type="AlphaFoldDB" id="A0A814Y0C2"/>
<organism evidence="1 3">
    <name type="scientific">Didymodactylos carnosus</name>
    <dbReference type="NCBI Taxonomy" id="1234261"/>
    <lineage>
        <taxon>Eukaryota</taxon>
        <taxon>Metazoa</taxon>
        <taxon>Spiralia</taxon>
        <taxon>Gnathifera</taxon>
        <taxon>Rotifera</taxon>
        <taxon>Eurotatoria</taxon>
        <taxon>Bdelloidea</taxon>
        <taxon>Philodinida</taxon>
        <taxon>Philodinidae</taxon>
        <taxon>Didymodactylos</taxon>
    </lineage>
</organism>
<gene>
    <name evidence="1" type="ORF">GPM918_LOCUS24787</name>
    <name evidence="2" type="ORF">SRO942_LOCUS24790</name>
</gene>
<dbReference type="EMBL" id="CAJOBC010009376">
    <property type="protein sequence ID" value="CAF3986295.1"/>
    <property type="molecule type" value="Genomic_DNA"/>
</dbReference>
<proteinExistence type="predicted"/>
<dbReference type="OrthoDB" id="9981477at2759"/>